<organism evidence="4 5">
    <name type="scientific">Erythrobacter sanguineus</name>
    <dbReference type="NCBI Taxonomy" id="198312"/>
    <lineage>
        <taxon>Bacteria</taxon>
        <taxon>Pseudomonadati</taxon>
        <taxon>Pseudomonadota</taxon>
        <taxon>Alphaproteobacteria</taxon>
        <taxon>Sphingomonadales</taxon>
        <taxon>Erythrobacteraceae</taxon>
        <taxon>Erythrobacter/Porphyrobacter group</taxon>
        <taxon>Erythrobacter</taxon>
    </lineage>
</organism>
<dbReference type="Proteomes" id="UP000184391">
    <property type="component" value="Unassembled WGS sequence"/>
</dbReference>
<sequence>MKFCPVWWIAFVLALAWAQPGLAAWHEASSDNFVIYADEKPAALQRYAENLERYHAAMAALLGRQLDPPSPSNRVVIFAVGDQRDIRRLSDSGSRSIAGFYIPRAGGSRAFVQDLRNDGDGDYPSFSTIVLLHEYAHHFLIASSNFAMPRWLNEGAAEFFAAASFQRDGSVMIGRVAQHRAGEILFGDRMTVRDLFEADLRSDDERGKRDNAFYGYSWLLYHYLTFSEERAEQLREYQRNLIAGMDALAAGEVAFGDLAALDRELKAYTRERLKTFRLPPERLQIGAVRIRALPQGEAAMMPIIMRSQRGVDADAAAQLLVEARRLAVRYPDDPGVLTALAEVEYDAGHDAEAIAAADRAIALHPMRANAYLQKGYALFRQADAADDPPAAYAAAMAPFEALNRIENDHPIPLVYFYQSFIRKGEQPNETARAALERAAQLAPFDLGLKFNAGLMLLGEGKIGIARTFLQPVAVNPHGGRLAANARKLIDVLAAVPEGTPIGPDQLPDIGGDEEAGEAG</sequence>
<reference evidence="5" key="1">
    <citation type="submission" date="2016-12" db="EMBL/GenBank/DDBJ databases">
        <authorList>
            <person name="Varghese N."/>
            <person name="Submissions S."/>
        </authorList>
    </citation>
    <scope>NUCLEOTIDE SEQUENCE [LARGE SCALE GENOMIC DNA]</scope>
    <source>
        <strain evidence="5">DSM 11032</strain>
    </source>
</reference>
<dbReference type="EMBL" id="FRDF01000016">
    <property type="protein sequence ID" value="SHN63376.1"/>
    <property type="molecule type" value="Genomic_DNA"/>
</dbReference>
<gene>
    <name evidence="4" type="ORF">SAMN02745193_02578</name>
</gene>
<feature type="signal peptide" evidence="2">
    <location>
        <begin position="1"/>
        <end position="23"/>
    </location>
</feature>
<evidence type="ECO:0000313" key="5">
    <source>
        <dbReference type="Proteomes" id="UP000184391"/>
    </source>
</evidence>
<dbReference type="SUPFAM" id="SSF48452">
    <property type="entry name" value="TPR-like"/>
    <property type="match status" value="1"/>
</dbReference>
<dbReference type="Gene3D" id="1.25.40.10">
    <property type="entry name" value="Tetratricopeptide repeat domain"/>
    <property type="match status" value="1"/>
</dbReference>
<dbReference type="InterPro" id="IPR011990">
    <property type="entry name" value="TPR-like_helical_dom_sf"/>
</dbReference>
<dbReference type="Pfam" id="PF07607">
    <property type="entry name" value="DUF1570"/>
    <property type="match status" value="1"/>
</dbReference>
<feature type="region of interest" description="Disordered" evidence="1">
    <location>
        <begin position="499"/>
        <end position="519"/>
    </location>
</feature>
<feature type="chain" id="PRO_5012794228" description="DUF1570 domain-containing protein" evidence="2">
    <location>
        <begin position="24"/>
        <end position="519"/>
    </location>
</feature>
<evidence type="ECO:0000256" key="1">
    <source>
        <dbReference type="SAM" id="MobiDB-lite"/>
    </source>
</evidence>
<dbReference type="AlphaFoldDB" id="A0A1M7SY90"/>
<proteinExistence type="predicted"/>
<feature type="domain" description="DUF1570" evidence="3">
    <location>
        <begin position="142"/>
        <end position="234"/>
    </location>
</feature>
<dbReference type="InterPro" id="IPR011464">
    <property type="entry name" value="DUF1570"/>
</dbReference>
<protein>
    <recommendedName>
        <fullName evidence="3">DUF1570 domain-containing protein</fullName>
    </recommendedName>
</protein>
<dbReference type="RefSeq" id="WP_072675420.1">
    <property type="nucleotide sequence ID" value="NZ_FRDF01000016.1"/>
</dbReference>
<dbReference type="OrthoDB" id="5523615at2"/>
<evidence type="ECO:0000256" key="2">
    <source>
        <dbReference type="SAM" id="SignalP"/>
    </source>
</evidence>
<evidence type="ECO:0000313" key="4">
    <source>
        <dbReference type="EMBL" id="SHN63376.1"/>
    </source>
</evidence>
<evidence type="ECO:0000259" key="3">
    <source>
        <dbReference type="Pfam" id="PF07607"/>
    </source>
</evidence>
<name>A0A1M7SY90_9SPHN</name>
<keyword evidence="2" id="KW-0732">Signal</keyword>
<dbReference type="STRING" id="198312.SAMN02745193_02578"/>
<feature type="compositionally biased region" description="Acidic residues" evidence="1">
    <location>
        <begin position="510"/>
        <end position="519"/>
    </location>
</feature>
<accession>A0A1M7SY90</accession>
<keyword evidence="5" id="KW-1185">Reference proteome</keyword>